<feature type="compositionally biased region" description="Polar residues" evidence="4">
    <location>
        <begin position="101"/>
        <end position="117"/>
    </location>
</feature>
<evidence type="ECO:0000256" key="3">
    <source>
        <dbReference type="PROSITE-ProRule" id="PRU00076"/>
    </source>
</evidence>
<dbReference type="GO" id="GO:0045840">
    <property type="term" value="P:positive regulation of mitotic nuclear division"/>
    <property type="evidence" value="ECO:0007669"/>
    <property type="project" value="TreeGrafter"/>
</dbReference>
<evidence type="ECO:0000256" key="1">
    <source>
        <dbReference type="ARBA" id="ARBA00022536"/>
    </source>
</evidence>
<evidence type="ECO:0000313" key="10">
    <source>
        <dbReference type="Proteomes" id="UP000752171"/>
    </source>
</evidence>
<evidence type="ECO:0000256" key="4">
    <source>
        <dbReference type="SAM" id="MobiDB-lite"/>
    </source>
</evidence>
<dbReference type="Proteomes" id="UP000752171">
    <property type="component" value="Unassembled WGS sequence"/>
</dbReference>
<dbReference type="EMBL" id="JAICCE010000002">
    <property type="protein sequence ID" value="KAG9280986.1"/>
    <property type="molecule type" value="Genomic_DNA"/>
</dbReference>
<dbReference type="SUPFAM" id="SSF57196">
    <property type="entry name" value="EGF/Laminin"/>
    <property type="match status" value="1"/>
</dbReference>
<dbReference type="AlphaFoldDB" id="A0A8B9LH82"/>
<feature type="domain" description="EGF-like" evidence="6">
    <location>
        <begin position="5"/>
        <end position="46"/>
    </location>
</feature>
<dbReference type="Proteomes" id="UP000694621">
    <property type="component" value="Unplaced"/>
</dbReference>
<dbReference type="PANTHER" id="PTHR10740:SF15">
    <property type="entry name" value="EGF-LIKE DOMAIN-CONTAINING PROTEIN"/>
    <property type="match status" value="1"/>
</dbReference>
<reference evidence="7 10" key="1">
    <citation type="submission" date="2021-07" db="EMBL/GenBank/DDBJ databases">
        <authorList>
            <person name="Imarazene B."/>
            <person name="Zahm M."/>
            <person name="Klopp C."/>
            <person name="Cabau C."/>
            <person name="Beille S."/>
            <person name="Jouanno E."/>
            <person name="Castinel A."/>
            <person name="Lluch J."/>
            <person name="Gil L."/>
            <person name="Kuchtly C."/>
            <person name="Lopez Roques C."/>
            <person name="Donnadieu C."/>
            <person name="Parrinello H."/>
            <person name="Journot L."/>
            <person name="Du K."/>
            <person name="Schartl M."/>
            <person name="Retaux S."/>
            <person name="Guiguen Y."/>
        </authorList>
    </citation>
    <scope>NUCLEOTIDE SEQUENCE [LARGE SCALE GENOMIC DNA]</scope>
    <source>
        <strain evidence="7">Pach_M1</strain>
        <tissue evidence="7">Testis</tissue>
    </source>
</reference>
<dbReference type="PANTHER" id="PTHR10740">
    <property type="entry name" value="TRANSFORMING GROWTH FACTOR ALPHA"/>
    <property type="match status" value="1"/>
</dbReference>
<dbReference type="GO" id="GO:0008284">
    <property type="term" value="P:positive regulation of cell population proliferation"/>
    <property type="evidence" value="ECO:0007669"/>
    <property type="project" value="TreeGrafter"/>
</dbReference>
<dbReference type="GO" id="GO:0007173">
    <property type="term" value="P:epidermal growth factor receptor signaling pathway"/>
    <property type="evidence" value="ECO:0007669"/>
    <property type="project" value="TreeGrafter"/>
</dbReference>
<dbReference type="OrthoDB" id="6162427at2759"/>
<keyword evidence="1 3" id="KW-0245">EGF-like domain</keyword>
<dbReference type="InterPro" id="IPR000742">
    <property type="entry name" value="EGF"/>
</dbReference>
<feature type="transmembrane region" description="Helical" evidence="5">
    <location>
        <begin position="62"/>
        <end position="85"/>
    </location>
</feature>
<dbReference type="GO" id="GO:0005154">
    <property type="term" value="F:epidermal growth factor receptor binding"/>
    <property type="evidence" value="ECO:0007669"/>
    <property type="project" value="TreeGrafter"/>
</dbReference>
<dbReference type="RefSeq" id="XP_007246572.2">
    <property type="nucleotide sequence ID" value="XM_007246510.4"/>
</dbReference>
<proteinExistence type="predicted"/>
<evidence type="ECO:0000313" key="9">
    <source>
        <dbReference type="Proteomes" id="UP000694621"/>
    </source>
</evidence>
<dbReference type="PROSITE" id="PS50026">
    <property type="entry name" value="EGF_3"/>
    <property type="match status" value="1"/>
</dbReference>
<dbReference type="GO" id="GO:0005615">
    <property type="term" value="C:extracellular space"/>
    <property type="evidence" value="ECO:0007669"/>
    <property type="project" value="TreeGrafter"/>
</dbReference>
<keyword evidence="5" id="KW-0472">Membrane</keyword>
<dbReference type="SMART" id="SM00181">
    <property type="entry name" value="EGF"/>
    <property type="match status" value="1"/>
</dbReference>
<keyword evidence="5" id="KW-0812">Transmembrane</keyword>
<reference evidence="8" key="2">
    <citation type="submission" date="2025-05" db="UniProtKB">
        <authorList>
            <consortium name="Ensembl"/>
        </authorList>
    </citation>
    <scope>IDENTIFICATION</scope>
</reference>
<sequence length="117" mass="13094">MMADHGDPCTGSEEFYCMNGGKCFKIPSVSTPTCVCGDNFKGSRCEQFQLLSISPNSEEKGMIAAVIIMLILIMIMLAVVIYYICKIKKRSAENKRKQQKNNKGYWNVQSKATLTEP</sequence>
<protein>
    <submittedName>
        <fullName evidence="8">Neuregulin 4</fullName>
    </submittedName>
    <submittedName>
        <fullName evidence="7">Pro-neuregulin-4, membrane-bound isoform</fullName>
    </submittedName>
</protein>
<dbReference type="Gene3D" id="2.10.25.10">
    <property type="entry name" value="Laminin"/>
    <property type="match status" value="1"/>
</dbReference>
<dbReference type="PROSITE" id="PS00022">
    <property type="entry name" value="EGF_1"/>
    <property type="match status" value="1"/>
</dbReference>
<organism evidence="8 9">
    <name type="scientific">Astyanax mexicanus</name>
    <name type="common">Blind cave fish</name>
    <name type="synonym">Astyanax fasciatus mexicanus</name>
    <dbReference type="NCBI Taxonomy" id="7994"/>
    <lineage>
        <taxon>Eukaryota</taxon>
        <taxon>Metazoa</taxon>
        <taxon>Chordata</taxon>
        <taxon>Craniata</taxon>
        <taxon>Vertebrata</taxon>
        <taxon>Euteleostomi</taxon>
        <taxon>Actinopterygii</taxon>
        <taxon>Neopterygii</taxon>
        <taxon>Teleostei</taxon>
        <taxon>Ostariophysi</taxon>
        <taxon>Characiformes</taxon>
        <taxon>Characoidei</taxon>
        <taxon>Acestrorhamphidae</taxon>
        <taxon>Acestrorhamphinae</taxon>
        <taxon>Astyanax</taxon>
    </lineage>
</organism>
<evidence type="ECO:0000256" key="2">
    <source>
        <dbReference type="ARBA" id="ARBA00023157"/>
    </source>
</evidence>
<evidence type="ECO:0000259" key="6">
    <source>
        <dbReference type="PROSITE" id="PS50026"/>
    </source>
</evidence>
<dbReference type="KEGG" id="amex:103022447"/>
<keyword evidence="5" id="KW-1133">Transmembrane helix</keyword>
<evidence type="ECO:0000313" key="7">
    <source>
        <dbReference type="EMBL" id="KAG9280986.1"/>
    </source>
</evidence>
<name>A0A8B9LH82_ASTMX</name>
<evidence type="ECO:0000256" key="5">
    <source>
        <dbReference type="SAM" id="Phobius"/>
    </source>
</evidence>
<keyword evidence="2 3" id="KW-1015">Disulfide bond</keyword>
<evidence type="ECO:0000313" key="8">
    <source>
        <dbReference type="Ensembl" id="ENSAMXP00005050372.1"/>
    </source>
</evidence>
<feature type="disulfide bond" evidence="3">
    <location>
        <begin position="17"/>
        <end position="34"/>
    </location>
</feature>
<dbReference type="Ensembl" id="ENSAMXT00005054607.1">
    <property type="protein sequence ID" value="ENSAMXP00005050372.1"/>
    <property type="gene ID" value="ENSAMXG00005022878.1"/>
</dbReference>
<accession>A0A8B9LH82</accession>
<dbReference type="GO" id="GO:0008083">
    <property type="term" value="F:growth factor activity"/>
    <property type="evidence" value="ECO:0007669"/>
    <property type="project" value="TreeGrafter"/>
</dbReference>
<feature type="region of interest" description="Disordered" evidence="4">
    <location>
        <begin position="93"/>
        <end position="117"/>
    </location>
</feature>
<comment type="caution">
    <text evidence="3">Lacks conserved residue(s) required for the propagation of feature annotation.</text>
</comment>
<dbReference type="GeneID" id="103022447"/>
<feature type="disulfide bond" evidence="3">
    <location>
        <begin position="36"/>
        <end position="45"/>
    </location>
</feature>
<gene>
    <name evidence="7" type="primary">NRG4</name>
    <name evidence="7" type="ORF">AMEX_G3754</name>
</gene>